<proteinExistence type="predicted"/>
<feature type="transmembrane region" description="Helical" evidence="1">
    <location>
        <begin position="12"/>
        <end position="30"/>
    </location>
</feature>
<organism evidence="2">
    <name type="scientific">hydrothermal vent metagenome</name>
    <dbReference type="NCBI Taxonomy" id="652676"/>
    <lineage>
        <taxon>unclassified sequences</taxon>
        <taxon>metagenomes</taxon>
        <taxon>ecological metagenomes</taxon>
    </lineage>
</organism>
<dbReference type="InterPro" id="IPR032092">
    <property type="entry name" value="PilW"/>
</dbReference>
<dbReference type="Pfam" id="PF16074">
    <property type="entry name" value="PilW"/>
    <property type="match status" value="1"/>
</dbReference>
<dbReference type="PROSITE" id="PS00409">
    <property type="entry name" value="PROKAR_NTER_METHYL"/>
    <property type="match status" value="1"/>
</dbReference>
<dbReference type="Pfam" id="PF07963">
    <property type="entry name" value="N_methyl"/>
    <property type="match status" value="1"/>
</dbReference>
<dbReference type="GO" id="GO:0043683">
    <property type="term" value="P:type IV pilus assembly"/>
    <property type="evidence" value="ECO:0007669"/>
    <property type="project" value="InterPro"/>
</dbReference>
<dbReference type="SUPFAM" id="SSF54523">
    <property type="entry name" value="Pili subunits"/>
    <property type="match status" value="1"/>
</dbReference>
<keyword evidence="1" id="KW-0812">Transmembrane</keyword>
<protein>
    <submittedName>
        <fullName evidence="2">Type IV fimbrial biogenesis protein PilW</fullName>
    </submittedName>
</protein>
<dbReference type="InterPro" id="IPR045584">
    <property type="entry name" value="Pilin-like"/>
</dbReference>
<dbReference type="NCBIfam" id="TIGR02532">
    <property type="entry name" value="IV_pilin_GFxxxE"/>
    <property type="match status" value="1"/>
</dbReference>
<name>A0A3B0YPQ0_9ZZZZ</name>
<keyword evidence="1" id="KW-0472">Membrane</keyword>
<dbReference type="EMBL" id="UOFM01000171">
    <property type="protein sequence ID" value="VAW76319.1"/>
    <property type="molecule type" value="Genomic_DNA"/>
</dbReference>
<keyword evidence="1" id="KW-1133">Transmembrane helix</keyword>
<reference evidence="2" key="1">
    <citation type="submission" date="2018-06" db="EMBL/GenBank/DDBJ databases">
        <authorList>
            <person name="Zhirakovskaya E."/>
        </authorList>
    </citation>
    <scope>NUCLEOTIDE SEQUENCE</scope>
</reference>
<sequence length="324" mass="34355">MNKQRGLSLIEIMVALTLSLILLAGVVQIMTASKQTYRVSDAASRIQENARFAMDFLMRDARMAGFWGCAQFSGINDLLDSGGAQYVDFLSNAGVTGTDGGGAAADSLTLTGAFNTGFQILPNAAGGFPVLASADLNVTPGNDLKQGDIVLVSDCSVGDIFQISNADPTNGTVVHTTGNSTQPGNENTACGGGTTHCLSKIYTGDATLYRMRRITYSIAIGGSGEPALFRNDGTTNLELVDGIENMQVLYGEDNDDDNYANYYVPAGSVAKMDNVVSIRVSLLVHSYIDNVTTTPQSLQYAGGTFNAPDRRLHQVYTTTIAIRN</sequence>
<evidence type="ECO:0000313" key="2">
    <source>
        <dbReference type="EMBL" id="VAW76319.1"/>
    </source>
</evidence>
<accession>A0A3B0YPQ0</accession>
<gene>
    <name evidence="2" type="ORF">MNBD_GAMMA14-838</name>
</gene>
<evidence type="ECO:0000256" key="1">
    <source>
        <dbReference type="SAM" id="Phobius"/>
    </source>
</evidence>
<dbReference type="AlphaFoldDB" id="A0A3B0YPQ0"/>
<dbReference type="InterPro" id="IPR012902">
    <property type="entry name" value="N_methyl_site"/>
</dbReference>